<dbReference type="PANTHER" id="PTHR34472:SF1">
    <property type="entry name" value="SULFUR CARRIER PROTEIN THIS"/>
    <property type="match status" value="1"/>
</dbReference>
<accession>A0A6N1X0A9</accession>
<proteinExistence type="predicted"/>
<dbReference type="InterPro" id="IPR012675">
    <property type="entry name" value="Beta-grasp_dom_sf"/>
</dbReference>
<dbReference type="PANTHER" id="PTHR34472">
    <property type="entry name" value="SULFUR CARRIER PROTEIN THIS"/>
    <property type="match status" value="1"/>
</dbReference>
<protein>
    <submittedName>
        <fullName evidence="1">Sulfur carrier protein ThiS</fullName>
    </submittedName>
</protein>
<dbReference type="InterPro" id="IPR010035">
    <property type="entry name" value="Thi_S"/>
</dbReference>
<evidence type="ECO:0000313" key="2">
    <source>
        <dbReference type="Proteomes" id="UP000509579"/>
    </source>
</evidence>
<dbReference type="EMBL" id="CP054840">
    <property type="protein sequence ID" value="QKV52854.1"/>
    <property type="molecule type" value="Genomic_DNA"/>
</dbReference>
<dbReference type="Pfam" id="PF02597">
    <property type="entry name" value="ThiS"/>
    <property type="match status" value="1"/>
</dbReference>
<reference evidence="1 2" key="1">
    <citation type="submission" date="2020-06" db="EMBL/GenBank/DDBJ databases">
        <title>Acidovorax antarctica sp. nov., isolated from Corinth ice sheet soil, Antarctic Fields Peninsula.</title>
        <authorList>
            <person name="Xu Q."/>
            <person name="Peng F."/>
        </authorList>
    </citation>
    <scope>NUCLEOTIDE SEQUENCE [LARGE SCALE GENOMIC DNA]</scope>
    <source>
        <strain evidence="1 2">16-35-5</strain>
    </source>
</reference>
<gene>
    <name evidence="1" type="primary">thiS</name>
    <name evidence="1" type="ORF">HUK68_08110</name>
</gene>
<sequence>MNILLNQQPLALAEGASLADALAQLALRPPYAVALNTQFVPRTHYAARPLQEGDRVEVVSPVTGG</sequence>
<dbReference type="InterPro" id="IPR016155">
    <property type="entry name" value="Mopterin_synth/thiamin_S_b"/>
</dbReference>
<dbReference type="SUPFAM" id="SSF54285">
    <property type="entry name" value="MoaD/ThiS"/>
    <property type="match status" value="1"/>
</dbReference>
<dbReference type="InterPro" id="IPR003749">
    <property type="entry name" value="ThiS/MoaD-like"/>
</dbReference>
<dbReference type="CDD" id="cd00565">
    <property type="entry name" value="Ubl_ThiS"/>
    <property type="match status" value="1"/>
</dbReference>
<dbReference type="KEGG" id="aant:HUK68_08110"/>
<organism evidence="1 2">
    <name type="scientific">Comamonas antarctica</name>
    <dbReference type="NCBI Taxonomy" id="2743470"/>
    <lineage>
        <taxon>Bacteria</taxon>
        <taxon>Pseudomonadati</taxon>
        <taxon>Pseudomonadota</taxon>
        <taxon>Betaproteobacteria</taxon>
        <taxon>Burkholderiales</taxon>
        <taxon>Comamonadaceae</taxon>
        <taxon>Comamonas</taxon>
    </lineage>
</organism>
<keyword evidence="2" id="KW-1185">Reference proteome</keyword>
<name>A0A6N1X0A9_9BURK</name>
<dbReference type="AlphaFoldDB" id="A0A6N1X0A9"/>
<dbReference type="NCBIfam" id="TIGR01683">
    <property type="entry name" value="thiS"/>
    <property type="match status" value="1"/>
</dbReference>
<dbReference type="Gene3D" id="3.10.20.30">
    <property type="match status" value="1"/>
</dbReference>
<dbReference type="RefSeq" id="WP_175503731.1">
    <property type="nucleotide sequence ID" value="NZ_CP054840.1"/>
</dbReference>
<dbReference type="Proteomes" id="UP000509579">
    <property type="component" value="Chromosome"/>
</dbReference>
<evidence type="ECO:0000313" key="1">
    <source>
        <dbReference type="EMBL" id="QKV52854.1"/>
    </source>
</evidence>